<evidence type="ECO:0000313" key="12">
    <source>
        <dbReference type="Proteomes" id="UP000030746"/>
    </source>
</evidence>
<dbReference type="GeneID" id="20253110"/>
<evidence type="ECO:0000256" key="4">
    <source>
        <dbReference type="ARBA" id="ARBA00023040"/>
    </source>
</evidence>
<evidence type="ECO:0000256" key="7">
    <source>
        <dbReference type="ARBA" id="ARBA00023224"/>
    </source>
</evidence>
<proteinExistence type="inferred from homology"/>
<feature type="transmembrane region" description="Helical" evidence="9">
    <location>
        <begin position="146"/>
        <end position="169"/>
    </location>
</feature>
<protein>
    <recommendedName>
        <fullName evidence="10">G-protein coupled receptors family 1 profile domain-containing protein</fullName>
    </recommendedName>
</protein>
<keyword evidence="5 9" id="KW-0472">Membrane</keyword>
<dbReference type="SUPFAM" id="SSF81321">
    <property type="entry name" value="Family A G protein-coupled receptor-like"/>
    <property type="match status" value="1"/>
</dbReference>
<feature type="non-terminal residue" evidence="11">
    <location>
        <position position="1"/>
    </location>
</feature>
<dbReference type="InterPro" id="IPR000276">
    <property type="entry name" value="GPCR_Rhodpsn"/>
</dbReference>
<organism evidence="11 12">
    <name type="scientific">Lottia gigantea</name>
    <name type="common">Giant owl limpet</name>
    <dbReference type="NCBI Taxonomy" id="225164"/>
    <lineage>
        <taxon>Eukaryota</taxon>
        <taxon>Metazoa</taxon>
        <taxon>Spiralia</taxon>
        <taxon>Lophotrochozoa</taxon>
        <taxon>Mollusca</taxon>
        <taxon>Gastropoda</taxon>
        <taxon>Patellogastropoda</taxon>
        <taxon>Lottioidea</taxon>
        <taxon>Lottiidae</taxon>
        <taxon>Lottia</taxon>
    </lineage>
</organism>
<evidence type="ECO:0000256" key="2">
    <source>
        <dbReference type="ARBA" id="ARBA00022692"/>
    </source>
</evidence>
<keyword evidence="2 8" id="KW-0812">Transmembrane</keyword>
<evidence type="ECO:0000256" key="5">
    <source>
        <dbReference type="ARBA" id="ARBA00023136"/>
    </source>
</evidence>
<evidence type="ECO:0000256" key="8">
    <source>
        <dbReference type="RuleBase" id="RU000688"/>
    </source>
</evidence>
<dbReference type="HOGENOM" id="CLU_009579_15_3_1"/>
<comment type="subcellular location">
    <subcellularLocation>
        <location evidence="1">Membrane</location>
        <topology evidence="1">Multi-pass membrane protein</topology>
    </subcellularLocation>
</comment>
<gene>
    <name evidence="11" type="ORF">LOTGIDRAFT_96553</name>
</gene>
<dbReference type="PROSITE" id="PS00237">
    <property type="entry name" value="G_PROTEIN_RECEP_F1_1"/>
    <property type="match status" value="1"/>
</dbReference>
<dbReference type="Gene3D" id="1.20.1070.10">
    <property type="entry name" value="Rhodopsin 7-helix transmembrane proteins"/>
    <property type="match status" value="1"/>
</dbReference>
<reference evidence="11 12" key="1">
    <citation type="journal article" date="2013" name="Nature">
        <title>Insights into bilaterian evolution from three spiralian genomes.</title>
        <authorList>
            <person name="Simakov O."/>
            <person name="Marletaz F."/>
            <person name="Cho S.J."/>
            <person name="Edsinger-Gonzales E."/>
            <person name="Havlak P."/>
            <person name="Hellsten U."/>
            <person name="Kuo D.H."/>
            <person name="Larsson T."/>
            <person name="Lv J."/>
            <person name="Arendt D."/>
            <person name="Savage R."/>
            <person name="Osoegawa K."/>
            <person name="de Jong P."/>
            <person name="Grimwood J."/>
            <person name="Chapman J.A."/>
            <person name="Shapiro H."/>
            <person name="Aerts A."/>
            <person name="Otillar R.P."/>
            <person name="Terry A.Y."/>
            <person name="Boore J.L."/>
            <person name="Grigoriev I.V."/>
            <person name="Lindberg D.R."/>
            <person name="Seaver E.C."/>
            <person name="Weisblat D.A."/>
            <person name="Putnam N.H."/>
            <person name="Rokhsar D.S."/>
        </authorList>
    </citation>
    <scope>NUCLEOTIDE SEQUENCE [LARGE SCALE GENOMIC DNA]</scope>
</reference>
<evidence type="ECO:0000256" key="9">
    <source>
        <dbReference type="SAM" id="Phobius"/>
    </source>
</evidence>
<feature type="transmembrane region" description="Helical" evidence="9">
    <location>
        <begin position="86"/>
        <end position="111"/>
    </location>
</feature>
<evidence type="ECO:0000256" key="6">
    <source>
        <dbReference type="ARBA" id="ARBA00023170"/>
    </source>
</evidence>
<feature type="transmembrane region" description="Helical" evidence="9">
    <location>
        <begin position="12"/>
        <end position="30"/>
    </location>
</feature>
<evidence type="ECO:0000259" key="10">
    <source>
        <dbReference type="PROSITE" id="PS50262"/>
    </source>
</evidence>
<keyword evidence="3 9" id="KW-1133">Transmembrane helix</keyword>
<evidence type="ECO:0000256" key="1">
    <source>
        <dbReference type="ARBA" id="ARBA00004141"/>
    </source>
</evidence>
<feature type="transmembrane region" description="Helical" evidence="9">
    <location>
        <begin position="189"/>
        <end position="209"/>
    </location>
</feature>
<dbReference type="RefSeq" id="XP_009052293.1">
    <property type="nucleotide sequence ID" value="XM_009054045.1"/>
</dbReference>
<dbReference type="KEGG" id="lgi:LOTGIDRAFT_96553"/>
<dbReference type="OrthoDB" id="10036964at2759"/>
<dbReference type="CTD" id="20253110"/>
<keyword evidence="12" id="KW-1185">Reference proteome</keyword>
<dbReference type="PROSITE" id="PS50262">
    <property type="entry name" value="G_PROTEIN_RECEP_F1_2"/>
    <property type="match status" value="1"/>
</dbReference>
<dbReference type="InterPro" id="IPR017452">
    <property type="entry name" value="GPCR_Rhodpsn_7TM"/>
</dbReference>
<comment type="similarity">
    <text evidence="8">Belongs to the G-protein coupled receptor 1 family.</text>
</comment>
<dbReference type="Proteomes" id="UP000030746">
    <property type="component" value="Unassembled WGS sequence"/>
</dbReference>
<feature type="transmembrane region" description="Helical" evidence="9">
    <location>
        <begin position="42"/>
        <end position="66"/>
    </location>
</feature>
<dbReference type="EMBL" id="KB201362">
    <property type="protein sequence ID" value="ESO97029.1"/>
    <property type="molecule type" value="Genomic_DNA"/>
</dbReference>
<feature type="non-terminal residue" evidence="11">
    <location>
        <position position="220"/>
    </location>
</feature>
<dbReference type="PANTHER" id="PTHR24243:SF233">
    <property type="entry name" value="THYROTROPIN-RELEASING HORMONE RECEPTOR"/>
    <property type="match status" value="1"/>
</dbReference>
<keyword evidence="6 8" id="KW-0675">Receptor</keyword>
<evidence type="ECO:0000256" key="3">
    <source>
        <dbReference type="ARBA" id="ARBA00022989"/>
    </source>
</evidence>
<keyword evidence="7 8" id="KW-0807">Transducer</keyword>
<dbReference type="GO" id="GO:0005886">
    <property type="term" value="C:plasma membrane"/>
    <property type="evidence" value="ECO:0007669"/>
    <property type="project" value="TreeGrafter"/>
</dbReference>
<dbReference type="Pfam" id="PF00001">
    <property type="entry name" value="7tm_1"/>
    <property type="match status" value="1"/>
</dbReference>
<sequence length="220" mass="25848">KIVPYLEHLVLHASTLIILVITWERYFAICRPLRNCNKPRPFLLISIMWVVAVITSLPFVFMTHLLEEVFIDGTPCFVCKTIINEYWHFFYISAMFVVYFVVPLGVLTLMYGGIIRKLYSDSVKLKDQIGSSEFYRLRSRKQVVRMLISLIVYFFVALLPLRVVIIWQISSPSETIDQLGMESYYNIMWFARIMMYTNSAGNPIIYSLFSSKFKMAFKRI</sequence>
<dbReference type="PANTHER" id="PTHR24243">
    <property type="entry name" value="G-PROTEIN COUPLED RECEPTOR"/>
    <property type="match status" value="1"/>
</dbReference>
<evidence type="ECO:0000313" key="11">
    <source>
        <dbReference type="EMBL" id="ESO97029.1"/>
    </source>
</evidence>
<dbReference type="OMA" id="YYCLLYF"/>
<keyword evidence="4 8" id="KW-0297">G-protein coupled receptor</keyword>
<accession>V4C5Y5</accession>
<feature type="domain" description="G-protein coupled receptors family 1 profile" evidence="10">
    <location>
        <begin position="1"/>
        <end position="206"/>
    </location>
</feature>
<dbReference type="PRINTS" id="PR00237">
    <property type="entry name" value="GPCRRHODOPSN"/>
</dbReference>
<name>V4C5Y5_LOTGI</name>
<dbReference type="STRING" id="225164.V4C5Y5"/>
<dbReference type="AlphaFoldDB" id="V4C5Y5"/>
<dbReference type="GO" id="GO:0004930">
    <property type="term" value="F:G protein-coupled receptor activity"/>
    <property type="evidence" value="ECO:0007669"/>
    <property type="project" value="UniProtKB-KW"/>
</dbReference>